<proteinExistence type="predicted"/>
<protein>
    <submittedName>
        <fullName evidence="1">Glycosyltransferase family 1 protein</fullName>
    </submittedName>
</protein>
<dbReference type="Proteomes" id="UP000268829">
    <property type="component" value="Unassembled WGS sequence"/>
</dbReference>
<dbReference type="AlphaFoldDB" id="A0A3M8AX81"/>
<keyword evidence="2" id="KW-1185">Reference proteome</keyword>
<keyword evidence="1" id="KW-0808">Transferase</keyword>
<dbReference type="OrthoDB" id="6713581at2"/>
<dbReference type="RefSeq" id="WP_122905324.1">
    <property type="nucleotide sequence ID" value="NZ_RHHS01000032.1"/>
</dbReference>
<accession>A0A3M8AX81</accession>
<dbReference type="GO" id="GO:0016740">
    <property type="term" value="F:transferase activity"/>
    <property type="evidence" value="ECO:0007669"/>
    <property type="project" value="UniProtKB-KW"/>
</dbReference>
<dbReference type="EMBL" id="RHHS01000032">
    <property type="protein sequence ID" value="RNB55831.1"/>
    <property type="molecule type" value="Genomic_DNA"/>
</dbReference>
<gene>
    <name evidence="1" type="ORF">EDM57_13860</name>
</gene>
<reference evidence="1 2" key="1">
    <citation type="submission" date="2018-10" db="EMBL/GenBank/DDBJ databases">
        <title>Phylogenomics of Brevibacillus.</title>
        <authorList>
            <person name="Dunlap C."/>
        </authorList>
    </citation>
    <scope>NUCLEOTIDE SEQUENCE [LARGE SCALE GENOMIC DNA]</scope>
    <source>
        <strain evidence="1 2">DSM 100115</strain>
    </source>
</reference>
<dbReference type="Gene3D" id="3.40.50.2000">
    <property type="entry name" value="Glycogen Phosphorylase B"/>
    <property type="match status" value="1"/>
</dbReference>
<evidence type="ECO:0000313" key="1">
    <source>
        <dbReference type="EMBL" id="RNB55831.1"/>
    </source>
</evidence>
<name>A0A3M8AX81_9BACL</name>
<comment type="caution">
    <text evidence="1">The sequence shown here is derived from an EMBL/GenBank/DDBJ whole genome shotgun (WGS) entry which is preliminary data.</text>
</comment>
<evidence type="ECO:0000313" key="2">
    <source>
        <dbReference type="Proteomes" id="UP000268829"/>
    </source>
</evidence>
<dbReference type="SUPFAM" id="SSF53756">
    <property type="entry name" value="UDP-Glycosyltransferase/glycogen phosphorylase"/>
    <property type="match status" value="1"/>
</dbReference>
<organism evidence="1 2">
    <name type="scientific">Brevibacillus gelatini</name>
    <dbReference type="NCBI Taxonomy" id="1655277"/>
    <lineage>
        <taxon>Bacteria</taxon>
        <taxon>Bacillati</taxon>
        <taxon>Bacillota</taxon>
        <taxon>Bacilli</taxon>
        <taxon>Bacillales</taxon>
        <taxon>Paenibacillaceae</taxon>
        <taxon>Brevibacillus</taxon>
    </lineage>
</organism>
<sequence>MRICFSCNLIDFKPKGNVLQFFILLRSVDRIVAKLGASERKRYVLDCVLPFQFRNGTGGFTFEHVRFHKSDQLVDDIIARDEKHKYDFLFIRGRNEAFHLVEKKPALGKKLLYLAVQYNLQDPYIMGRLDRIFQHSRVVFFQTEPNAERYRRYQLGKAKYSNQELQRKIQVLPQFVEPHAGEPFTRPSGEPLHLIWAGVIRPRYGLAVATKAVTLIRKKFPKTKLNVLYPSIVGSYQKTARRLLRTPGVVDHGQKSMWTTKKMIVQSGIGIALLYDNTLDQNPSHSYLSRIIECMALGVPVLTTRTIGNLALLGEKYPLFVEDAHDIAFHYEKLCDPAYHQEMSQYVRSRGERFLADNAVQAFWHVLQNEYRHRKRK</sequence>